<dbReference type="PANTHER" id="PTHR44591">
    <property type="entry name" value="STRESS RESPONSE REGULATOR PROTEIN 1"/>
    <property type="match status" value="1"/>
</dbReference>
<dbReference type="Proteomes" id="UP001595477">
    <property type="component" value="Unassembled WGS sequence"/>
</dbReference>
<dbReference type="PANTHER" id="PTHR44591:SF25">
    <property type="entry name" value="CHEMOTAXIS TWO-COMPONENT RESPONSE REGULATOR"/>
    <property type="match status" value="1"/>
</dbReference>
<dbReference type="SMART" id="SM00448">
    <property type="entry name" value="REC"/>
    <property type="match status" value="1"/>
</dbReference>
<dbReference type="Pfam" id="PF00072">
    <property type="entry name" value="Response_reg"/>
    <property type="match status" value="1"/>
</dbReference>
<dbReference type="PROSITE" id="PS50110">
    <property type="entry name" value="RESPONSE_REGULATORY"/>
    <property type="match status" value="1"/>
</dbReference>
<keyword evidence="5" id="KW-1185">Reference proteome</keyword>
<keyword evidence="1 2" id="KW-0597">Phosphoprotein</keyword>
<organism evidence="4 5">
    <name type="scientific">Alteromonas oceani</name>
    <dbReference type="NCBI Taxonomy" id="2071609"/>
    <lineage>
        <taxon>Bacteria</taxon>
        <taxon>Pseudomonadati</taxon>
        <taxon>Pseudomonadota</taxon>
        <taxon>Gammaproteobacteria</taxon>
        <taxon>Alteromonadales</taxon>
        <taxon>Alteromonadaceae</taxon>
        <taxon>Alteromonas/Salinimonas group</taxon>
        <taxon>Alteromonas</taxon>
    </lineage>
</organism>
<dbReference type="Gene3D" id="3.40.50.2300">
    <property type="match status" value="1"/>
</dbReference>
<dbReference type="InterPro" id="IPR050595">
    <property type="entry name" value="Bact_response_regulator"/>
</dbReference>
<evidence type="ECO:0000313" key="4">
    <source>
        <dbReference type="EMBL" id="MFC3200703.1"/>
    </source>
</evidence>
<evidence type="ECO:0000313" key="5">
    <source>
        <dbReference type="Proteomes" id="UP001595477"/>
    </source>
</evidence>
<dbReference type="SUPFAM" id="SSF52172">
    <property type="entry name" value="CheY-like"/>
    <property type="match status" value="1"/>
</dbReference>
<dbReference type="EMBL" id="JBHRSX010000007">
    <property type="protein sequence ID" value="MFC3200703.1"/>
    <property type="molecule type" value="Genomic_DNA"/>
</dbReference>
<name>A0ABV7JRS6_9ALTE</name>
<gene>
    <name evidence="4" type="ORF">ACFOEW_02575</name>
</gene>
<feature type="domain" description="Response regulatory" evidence="3">
    <location>
        <begin position="4"/>
        <end position="120"/>
    </location>
</feature>
<proteinExistence type="predicted"/>
<protein>
    <submittedName>
        <fullName evidence="4">Response regulator</fullName>
    </submittedName>
</protein>
<dbReference type="InterPro" id="IPR001789">
    <property type="entry name" value="Sig_transdc_resp-reg_receiver"/>
</dbReference>
<comment type="caution">
    <text evidence="4">The sequence shown here is derived from an EMBL/GenBank/DDBJ whole genome shotgun (WGS) entry which is preliminary data.</text>
</comment>
<evidence type="ECO:0000256" key="2">
    <source>
        <dbReference type="PROSITE-ProRule" id="PRU00169"/>
    </source>
</evidence>
<reference evidence="5" key="1">
    <citation type="journal article" date="2019" name="Int. J. Syst. Evol. Microbiol.">
        <title>The Global Catalogue of Microorganisms (GCM) 10K type strain sequencing project: providing services to taxonomists for standard genome sequencing and annotation.</title>
        <authorList>
            <consortium name="The Broad Institute Genomics Platform"/>
            <consortium name="The Broad Institute Genome Sequencing Center for Infectious Disease"/>
            <person name="Wu L."/>
            <person name="Ma J."/>
        </authorList>
    </citation>
    <scope>NUCLEOTIDE SEQUENCE [LARGE SCALE GENOMIC DNA]</scope>
    <source>
        <strain evidence="5">KCTC 52449</strain>
    </source>
</reference>
<dbReference type="RefSeq" id="WP_123326735.1">
    <property type="nucleotide sequence ID" value="NZ_JBHRSX010000007.1"/>
</dbReference>
<sequence length="120" mass="13343">MTKTVVIADDSASVRQIVSMVLKTNGFTVLEGENGEQALKHLDGKKVNLIISDVNMPVMDGLTFVKEVRKIEAYQFTPILMLTTETDENLKAQAKEQGVRAWLVKPFQPPLLLKCIAKLT</sequence>
<evidence type="ECO:0000259" key="3">
    <source>
        <dbReference type="PROSITE" id="PS50110"/>
    </source>
</evidence>
<accession>A0ABV7JRS6</accession>
<dbReference type="InterPro" id="IPR011006">
    <property type="entry name" value="CheY-like_superfamily"/>
</dbReference>
<feature type="modified residue" description="4-aspartylphosphate" evidence="2">
    <location>
        <position position="53"/>
    </location>
</feature>
<evidence type="ECO:0000256" key="1">
    <source>
        <dbReference type="ARBA" id="ARBA00022553"/>
    </source>
</evidence>